<dbReference type="SUPFAM" id="SSF56801">
    <property type="entry name" value="Acetyl-CoA synthetase-like"/>
    <property type="match status" value="1"/>
</dbReference>
<dbReference type="CDD" id="cd05907">
    <property type="entry name" value="VL_LC_FACS_like"/>
    <property type="match status" value="1"/>
</dbReference>
<dbReference type="PANTHER" id="PTHR43272">
    <property type="entry name" value="LONG-CHAIN-FATTY-ACID--COA LIGASE"/>
    <property type="match status" value="1"/>
</dbReference>
<accession>A0AAE5CB82</accession>
<reference evidence="5 6" key="1">
    <citation type="submission" date="2020-01" db="EMBL/GenBank/DDBJ databases">
        <title>Genomes assembled from Gulf of Kutch pelagic sediment metagenomes.</title>
        <authorList>
            <person name="Chandrashekar M."/>
            <person name="Mahajan M.S."/>
            <person name="Dave K.J."/>
            <person name="Vatsa P."/>
            <person name="Nathani N.M."/>
        </authorList>
    </citation>
    <scope>NUCLEOTIDE SEQUENCE [LARGE SCALE GENOMIC DNA]</scope>
    <source>
        <strain evidence="5">KS3-K002</strain>
    </source>
</reference>
<dbReference type="PROSITE" id="PS00455">
    <property type="entry name" value="AMP_BINDING"/>
    <property type="match status" value="1"/>
</dbReference>
<evidence type="ECO:0000313" key="5">
    <source>
        <dbReference type="EMBL" id="NIR75482.1"/>
    </source>
</evidence>
<gene>
    <name evidence="5" type="ORF">GWO12_10300</name>
</gene>
<feature type="domain" description="AMP-dependent synthetase/ligase" evidence="4">
    <location>
        <begin position="37"/>
        <end position="445"/>
    </location>
</feature>
<comment type="caution">
    <text evidence="5">The sequence shown here is derived from an EMBL/GenBank/DDBJ whole genome shotgun (WGS) entry which is preliminary data.</text>
</comment>
<dbReference type="Gene3D" id="3.40.50.12780">
    <property type="entry name" value="N-terminal domain of ligase-like"/>
    <property type="match status" value="2"/>
</dbReference>
<dbReference type="Pfam" id="PF23562">
    <property type="entry name" value="AMP-binding_C_3"/>
    <property type="match status" value="1"/>
</dbReference>
<dbReference type="InterPro" id="IPR020845">
    <property type="entry name" value="AMP-binding_CS"/>
</dbReference>
<evidence type="ECO:0000259" key="4">
    <source>
        <dbReference type="Pfam" id="PF00501"/>
    </source>
</evidence>
<dbReference type="Pfam" id="PF00501">
    <property type="entry name" value="AMP-binding"/>
    <property type="match status" value="1"/>
</dbReference>
<sequence length="619" mass="68509">MSNEKSPSFIASAGVPADIPPGNIAELFFHAVDTFRKPDALKYKAGEGWQDISHQKVYEDVKCLSAGLESLGIEAGDRVAILAENRPEWLLADFACVTSLAISVPLYPVLPAEQIEYQLRNSEARVIFVSSDEQLQKVRRLKPRSPALELAIVFDREAAGSEPWIRTFDEVIALGREAADGGSDAEYRERALATEPDEVLTIIYTSGTTGRPKGVMLTHNNLVSNVRGALRCIDINPSETALSVLPLSHVFERMAGHYVMFAAGATIAYAGSFDTVGEDMLAVRPTLMALVPRGYEKIVERVEEVARQGGPLKEKLLSWAREVGKRWVGRKLESGEEPGLWLSAQHRIVDRLVFRKLRARTGGRIKLFISGGAPLNPDLARFFLAADLTLLEGYGLTETSPVIALNRPDSICIGTVGSPLPGVEVAIAADREILTRGPHVMKGYFKDPEATAAAIDGDGWFHTGDIGELDEDGYLSITDRKKDLIVTAGGKNIAPQPIENRTATNPYVRQVVMIGDRRRFPILVIAPNFDALESWARDAGIEFETREELVRNGRVREFMEHEILDTLSDFPRHEQPKKIALLHRELSIETGEITPTLKVKRRVIEEKYSDLIEPLYRDG</sequence>
<evidence type="ECO:0000313" key="6">
    <source>
        <dbReference type="Proteomes" id="UP000702544"/>
    </source>
</evidence>
<keyword evidence="2" id="KW-0276">Fatty acid metabolism</keyword>
<dbReference type="AlphaFoldDB" id="A0AAE5CB82"/>
<evidence type="ECO:0000256" key="1">
    <source>
        <dbReference type="ARBA" id="ARBA00022598"/>
    </source>
</evidence>
<dbReference type="EMBL" id="JAACAK010000083">
    <property type="protein sequence ID" value="NIR75482.1"/>
    <property type="molecule type" value="Genomic_DNA"/>
</dbReference>
<evidence type="ECO:0000256" key="2">
    <source>
        <dbReference type="ARBA" id="ARBA00022832"/>
    </source>
</evidence>
<protein>
    <submittedName>
        <fullName evidence="5">Long-chain fatty acid--CoA ligase</fullName>
    </submittedName>
</protein>
<keyword evidence="3" id="KW-0443">Lipid metabolism</keyword>
<proteinExistence type="predicted"/>
<name>A0AAE5CB82_9BACT</name>
<dbReference type="InterPro" id="IPR042099">
    <property type="entry name" value="ANL_N_sf"/>
</dbReference>
<organism evidence="5 6">
    <name type="scientific">Candidatus Kutchimonas denitrificans</name>
    <dbReference type="NCBI Taxonomy" id="3056748"/>
    <lineage>
        <taxon>Bacteria</taxon>
        <taxon>Pseudomonadati</taxon>
        <taxon>Gemmatimonadota</taxon>
        <taxon>Gemmatimonadia</taxon>
        <taxon>Candidatus Palauibacterales</taxon>
        <taxon>Candidatus Palauibacteraceae</taxon>
        <taxon>Candidatus Kutchimonas</taxon>
    </lineage>
</organism>
<dbReference type="PANTHER" id="PTHR43272:SF32">
    <property type="entry name" value="AMP-DEPENDENT SYNTHETASE_LIGASE DOMAIN-CONTAINING PROTEIN"/>
    <property type="match status" value="1"/>
</dbReference>
<keyword evidence="1 5" id="KW-0436">Ligase</keyword>
<evidence type="ECO:0000256" key="3">
    <source>
        <dbReference type="ARBA" id="ARBA00023098"/>
    </source>
</evidence>
<dbReference type="Proteomes" id="UP000702544">
    <property type="component" value="Unassembled WGS sequence"/>
</dbReference>
<dbReference type="GO" id="GO:0016020">
    <property type="term" value="C:membrane"/>
    <property type="evidence" value="ECO:0007669"/>
    <property type="project" value="TreeGrafter"/>
</dbReference>
<dbReference type="GO" id="GO:0004467">
    <property type="term" value="F:long-chain fatty acid-CoA ligase activity"/>
    <property type="evidence" value="ECO:0007669"/>
    <property type="project" value="TreeGrafter"/>
</dbReference>
<dbReference type="InterPro" id="IPR000873">
    <property type="entry name" value="AMP-dep_synth/lig_dom"/>
</dbReference>